<evidence type="ECO:0000256" key="1">
    <source>
        <dbReference type="SAM" id="MobiDB-lite"/>
    </source>
</evidence>
<accession>A0A4R5PBJ6</accession>
<dbReference type="SUPFAM" id="SSF52200">
    <property type="entry name" value="Toll/Interleukin receptor TIR domain"/>
    <property type="match status" value="1"/>
</dbReference>
<feature type="transmembrane region" description="Helical" evidence="2">
    <location>
        <begin position="485"/>
        <end position="502"/>
    </location>
</feature>
<dbReference type="InterPro" id="IPR035897">
    <property type="entry name" value="Toll_tir_struct_dom_sf"/>
</dbReference>
<dbReference type="SMART" id="SM00255">
    <property type="entry name" value="TIR"/>
    <property type="match status" value="1"/>
</dbReference>
<dbReference type="EMBL" id="RXLR01000014">
    <property type="protein sequence ID" value="TDH22011.1"/>
    <property type="molecule type" value="Genomic_DNA"/>
</dbReference>
<dbReference type="GO" id="GO:0007165">
    <property type="term" value="P:signal transduction"/>
    <property type="evidence" value="ECO:0007669"/>
    <property type="project" value="InterPro"/>
</dbReference>
<name>A0A4R5PBJ6_9MYCO</name>
<evidence type="ECO:0000313" key="4">
    <source>
        <dbReference type="EMBL" id="TDH22011.1"/>
    </source>
</evidence>
<keyword evidence="2" id="KW-1133">Transmembrane helix</keyword>
<keyword evidence="2" id="KW-0812">Transmembrane</keyword>
<feature type="compositionally biased region" description="Pro residues" evidence="1">
    <location>
        <begin position="290"/>
        <end position="302"/>
    </location>
</feature>
<dbReference type="Proteomes" id="UP000295627">
    <property type="component" value="Unassembled WGS sequence"/>
</dbReference>
<reference evidence="4 5" key="1">
    <citation type="journal article" date="2019" name="Sci. Rep.">
        <title>Extended insight into the Mycobacterium chelonae-abscessus complex through whole genome sequencing of Mycobacterium salmoniphilum outbreak and Mycobacterium salmoniphilum-like strains.</title>
        <authorList>
            <person name="Behra P.R.K."/>
            <person name="Das S."/>
            <person name="Pettersson B.M.F."/>
            <person name="Shirreff L."/>
            <person name="DuCote T."/>
            <person name="Jacobsson K.G."/>
            <person name="Ennis D.G."/>
            <person name="Kirsebom L.A."/>
        </authorList>
    </citation>
    <scope>NUCLEOTIDE SEQUENCE [LARGE SCALE GENOMIC DNA]</scope>
    <source>
        <strain evidence="4 5">DSM 45524</strain>
    </source>
</reference>
<dbReference type="AlphaFoldDB" id="A0A4R5PBJ6"/>
<dbReference type="InterPro" id="IPR000157">
    <property type="entry name" value="TIR_dom"/>
</dbReference>
<evidence type="ECO:0000259" key="3">
    <source>
        <dbReference type="PROSITE" id="PS50104"/>
    </source>
</evidence>
<evidence type="ECO:0000256" key="2">
    <source>
        <dbReference type="SAM" id="Phobius"/>
    </source>
</evidence>
<feature type="transmembrane region" description="Helical" evidence="2">
    <location>
        <begin position="452"/>
        <end position="473"/>
    </location>
</feature>
<feature type="region of interest" description="Disordered" evidence="1">
    <location>
        <begin position="244"/>
        <end position="312"/>
    </location>
</feature>
<evidence type="ECO:0000313" key="5">
    <source>
        <dbReference type="Proteomes" id="UP000295627"/>
    </source>
</evidence>
<organism evidence="4 5">
    <name type="scientific">Mycobacteroides franklinii</name>
    <dbReference type="NCBI Taxonomy" id="948102"/>
    <lineage>
        <taxon>Bacteria</taxon>
        <taxon>Bacillati</taxon>
        <taxon>Actinomycetota</taxon>
        <taxon>Actinomycetes</taxon>
        <taxon>Mycobacteriales</taxon>
        <taxon>Mycobacteriaceae</taxon>
        <taxon>Mycobacteroides</taxon>
    </lineage>
</organism>
<feature type="transmembrane region" description="Helical" evidence="2">
    <location>
        <begin position="423"/>
        <end position="445"/>
    </location>
</feature>
<proteinExistence type="predicted"/>
<comment type="caution">
    <text evidence="4">The sequence shown here is derived from an EMBL/GenBank/DDBJ whole genome shotgun (WGS) entry which is preliminary data.</text>
</comment>
<protein>
    <submittedName>
        <fullName evidence="4">TIR domain-containing protein</fullName>
    </submittedName>
</protein>
<gene>
    <name evidence="4" type="ORF">EJ571_08605</name>
</gene>
<sequence>MCVTRGAYLTCNFACRWWVVRKVFISYARANKPDVDQLVEHLTELNCQTWVDSSLHGGQDWWQEILRRIADCDVFIPVVSHESLNSGACAREFDWAENLGKSVLPVALERPSPALPRRILSRQIVDYSNPEERDRAARKLGGGLLSLPPAPPLPHPMPQPPAAPLSYLTDLVEKLSSPHALSHEEQRQILARLDPPLRSLDPEERQAGRAILDRLGSRSDLYADVDRTIGVLKQLHDEVRGKVHTPSRAAPHSPQRFVDDAVAPPKGQPFNHIPPPTRNGEKAPSAPTVMPLPKPRPAPIPRPKPDPHRPLSGEWTTALPATLLVMAAITGAIPPIRALSSGYDYGISVWYWQTISRILIGIAFSVLAWSAKLFSPNAAPVGWFMAPIMVVHVINDIVVLTAISAGKCTPTCIADPGIDLMRVYGYPLLLGVAALVGIAFGFAVFASTRAAWAPILAVWGFCGVLEAILSYIAKVDDQRAPEADAVLIVQNAILLVAAIVMYQRVRPNRPIKQTPR</sequence>
<feature type="transmembrane region" description="Helical" evidence="2">
    <location>
        <begin position="350"/>
        <end position="369"/>
    </location>
</feature>
<feature type="transmembrane region" description="Helical" evidence="2">
    <location>
        <begin position="318"/>
        <end position="338"/>
    </location>
</feature>
<dbReference type="PROSITE" id="PS50104">
    <property type="entry name" value="TIR"/>
    <property type="match status" value="1"/>
</dbReference>
<feature type="domain" description="TIR" evidence="3">
    <location>
        <begin position="19"/>
        <end position="144"/>
    </location>
</feature>
<dbReference type="Pfam" id="PF13676">
    <property type="entry name" value="TIR_2"/>
    <property type="match status" value="1"/>
</dbReference>
<feature type="transmembrane region" description="Helical" evidence="2">
    <location>
        <begin position="381"/>
        <end position="403"/>
    </location>
</feature>
<keyword evidence="2" id="KW-0472">Membrane</keyword>
<dbReference type="Gene3D" id="3.40.50.10140">
    <property type="entry name" value="Toll/interleukin-1 receptor homology (TIR) domain"/>
    <property type="match status" value="1"/>
</dbReference>